<evidence type="ECO:0000313" key="9">
    <source>
        <dbReference type="Proteomes" id="UP000315235"/>
    </source>
</evidence>
<feature type="binding site" evidence="7">
    <location>
        <position position="127"/>
    </location>
    <ligand>
        <name>substrate</name>
    </ligand>
</feature>
<feature type="binding site" evidence="7">
    <location>
        <begin position="105"/>
        <end position="108"/>
    </location>
    <ligand>
        <name>substrate</name>
    </ligand>
</feature>
<evidence type="ECO:0000256" key="3">
    <source>
        <dbReference type="ARBA" id="ARBA00022723"/>
    </source>
</evidence>
<evidence type="ECO:0000256" key="4">
    <source>
        <dbReference type="ARBA" id="ARBA00023239"/>
    </source>
</evidence>
<comment type="cofactor">
    <cofactor evidence="7">
        <name>Mg(2+)</name>
        <dbReference type="ChEBI" id="CHEBI:18420"/>
    </cofactor>
</comment>
<accession>A0A553GX32</accession>
<comment type="cofactor">
    <cofactor evidence="1">
        <name>a divalent metal cation</name>
        <dbReference type="ChEBI" id="CHEBI:60240"/>
    </cofactor>
</comment>
<evidence type="ECO:0000256" key="1">
    <source>
        <dbReference type="ARBA" id="ARBA00001968"/>
    </source>
</evidence>
<dbReference type="Pfam" id="PF03737">
    <property type="entry name" value="RraA-like"/>
    <property type="match status" value="1"/>
</dbReference>
<dbReference type="InterPro" id="IPR036704">
    <property type="entry name" value="RraA/RraA-like_sf"/>
</dbReference>
<dbReference type="SUPFAM" id="SSF89562">
    <property type="entry name" value="RraA-like"/>
    <property type="match status" value="1"/>
</dbReference>
<gene>
    <name evidence="8" type="ORF">FM069_15120</name>
</gene>
<keyword evidence="7" id="KW-0460">Magnesium</keyword>
<dbReference type="AlphaFoldDB" id="A0A553GX32"/>
<keyword evidence="9" id="KW-1185">Reference proteome</keyword>
<evidence type="ECO:0000256" key="2">
    <source>
        <dbReference type="ARBA" id="ARBA00016549"/>
    </source>
</evidence>
<feature type="binding site" evidence="7">
    <location>
        <position position="128"/>
    </location>
    <ligand>
        <name>Mg(2+)</name>
        <dbReference type="ChEBI" id="CHEBI:18420"/>
    </ligand>
</feature>
<dbReference type="NCBIfam" id="NF004850">
    <property type="entry name" value="PRK06201.1"/>
    <property type="match status" value="1"/>
</dbReference>
<name>A0A553GX32_9PSED</name>
<keyword evidence="4" id="KW-0456">Lyase</keyword>
<dbReference type="GO" id="GO:0046872">
    <property type="term" value="F:metal ion binding"/>
    <property type="evidence" value="ECO:0007669"/>
    <property type="project" value="UniProtKB-KW"/>
</dbReference>
<dbReference type="CDD" id="cd16841">
    <property type="entry name" value="RraA_family"/>
    <property type="match status" value="1"/>
</dbReference>
<evidence type="ECO:0000256" key="7">
    <source>
        <dbReference type="PIRSR" id="PIRSR605493-1"/>
    </source>
</evidence>
<evidence type="ECO:0000313" key="8">
    <source>
        <dbReference type="EMBL" id="TRX74072.1"/>
    </source>
</evidence>
<dbReference type="GO" id="GO:0016829">
    <property type="term" value="F:lyase activity"/>
    <property type="evidence" value="ECO:0007669"/>
    <property type="project" value="UniProtKB-KW"/>
</dbReference>
<sequence>MFAITSSGKWPAGYLINSNVEQLDPHWLEAFSRIPAAAVSDCLGRNVGGLGLKPYHGNGTMLGSALTVRVRPGDNLMILKAMQMARPGDVLVIDGSGDLTRAVFGGIMRAMALKAGIVGVVINGALRDFEEWQTGELPAYALGCVHRGPSTDGPGEINVPVSCAGMLVAPGDLVVGDADGVVAAPRSELPELLMRCRELLQREADTLAAIRAGTLDPARFDAILRAKGCPI</sequence>
<organism evidence="8 9">
    <name type="scientific">Pseudomonas mangiferae</name>
    <dbReference type="NCBI Taxonomy" id="2593654"/>
    <lineage>
        <taxon>Bacteria</taxon>
        <taxon>Pseudomonadati</taxon>
        <taxon>Pseudomonadota</taxon>
        <taxon>Gammaproteobacteria</taxon>
        <taxon>Pseudomonadales</taxon>
        <taxon>Pseudomonadaceae</taxon>
        <taxon>Pseudomonas</taxon>
    </lineage>
</organism>
<dbReference type="EMBL" id="VJOY01000010">
    <property type="protein sequence ID" value="TRX74072.1"/>
    <property type="molecule type" value="Genomic_DNA"/>
</dbReference>
<protein>
    <recommendedName>
        <fullName evidence="2">Putative 4-hydroxy-4-methyl-2-oxoglutarate aldolase</fullName>
    </recommendedName>
    <alternativeName>
        <fullName evidence="5">Regulator of ribonuclease activity homolog</fullName>
    </alternativeName>
    <alternativeName>
        <fullName evidence="6">RraA-like protein</fullName>
    </alternativeName>
</protein>
<dbReference type="Proteomes" id="UP000315235">
    <property type="component" value="Unassembled WGS sequence"/>
</dbReference>
<proteinExistence type="predicted"/>
<dbReference type="PANTHER" id="PTHR33254">
    <property type="entry name" value="4-HYDROXY-4-METHYL-2-OXOGLUTARATE ALDOLASE 3-RELATED"/>
    <property type="match status" value="1"/>
</dbReference>
<dbReference type="InterPro" id="IPR005493">
    <property type="entry name" value="RraA/RraA-like"/>
</dbReference>
<evidence type="ECO:0000256" key="6">
    <source>
        <dbReference type="ARBA" id="ARBA00030169"/>
    </source>
</evidence>
<evidence type="ECO:0000256" key="5">
    <source>
        <dbReference type="ARBA" id="ARBA00029596"/>
    </source>
</evidence>
<reference evidence="8 9" key="1">
    <citation type="submission" date="2019-07" db="EMBL/GenBank/DDBJ databases">
        <title>Pseudomonas mangiferae sp. nov., isolated from bark of mango tree in Thailand.</title>
        <authorList>
            <person name="Srisuk N."/>
            <person name="Anurat P."/>
        </authorList>
    </citation>
    <scope>NUCLEOTIDE SEQUENCE [LARGE SCALE GENOMIC DNA]</scope>
    <source>
        <strain evidence="8 9">DMKU_BBB3-04</strain>
    </source>
</reference>
<keyword evidence="3 7" id="KW-0479">Metal-binding</keyword>
<dbReference type="OrthoDB" id="8717144at2"/>
<dbReference type="Gene3D" id="3.50.30.40">
    <property type="entry name" value="Ribonuclease E inhibitor RraA/RraA-like"/>
    <property type="match status" value="1"/>
</dbReference>
<dbReference type="PANTHER" id="PTHR33254:SF4">
    <property type="entry name" value="4-HYDROXY-4-METHYL-2-OXOGLUTARATE ALDOLASE 3-RELATED"/>
    <property type="match status" value="1"/>
</dbReference>
<comment type="caution">
    <text evidence="8">The sequence shown here is derived from an EMBL/GenBank/DDBJ whole genome shotgun (WGS) entry which is preliminary data.</text>
</comment>
<dbReference type="RefSeq" id="WP_143489198.1">
    <property type="nucleotide sequence ID" value="NZ_VJOY01000010.1"/>
</dbReference>